<gene>
    <name evidence="1" type="ORF">EPICR_20107</name>
</gene>
<protein>
    <submittedName>
        <fullName evidence="1">Uncharacterized protein</fullName>
    </submittedName>
</protein>
<reference evidence="1" key="1">
    <citation type="submission" date="2019-01" db="EMBL/GenBank/DDBJ databases">
        <authorList>
            <consortium name="Genoscope - CEA"/>
            <person name="William W."/>
        </authorList>
    </citation>
    <scope>NUCLEOTIDE SEQUENCE</scope>
    <source>
        <strain evidence="1">CR-1</strain>
    </source>
</reference>
<proteinExistence type="predicted"/>
<name>A0A484HGM3_9BACT</name>
<organism evidence="1">
    <name type="scientific">uncultured Desulfobacteraceae bacterium</name>
    <dbReference type="NCBI Taxonomy" id="218296"/>
    <lineage>
        <taxon>Bacteria</taxon>
        <taxon>Pseudomonadati</taxon>
        <taxon>Thermodesulfobacteriota</taxon>
        <taxon>Desulfobacteria</taxon>
        <taxon>Desulfobacterales</taxon>
        <taxon>Desulfobacteraceae</taxon>
        <taxon>environmental samples</taxon>
    </lineage>
</organism>
<accession>A0A484HGM3</accession>
<dbReference type="InterPro" id="IPR047766">
    <property type="entry name" value="PxxKW_fam"/>
</dbReference>
<dbReference type="EMBL" id="CAACVI010000012">
    <property type="protein sequence ID" value="VEN73641.1"/>
    <property type="molecule type" value="Genomic_DNA"/>
</dbReference>
<evidence type="ECO:0000313" key="1">
    <source>
        <dbReference type="EMBL" id="VEN73641.1"/>
    </source>
</evidence>
<dbReference type="AlphaFoldDB" id="A0A484HGM3"/>
<dbReference type="NCBIfam" id="NF038144">
    <property type="entry name" value="PxxKW"/>
    <property type="match status" value="1"/>
</dbReference>
<dbReference type="Pfam" id="PF20657">
    <property type="entry name" value="DUF6811"/>
    <property type="match status" value="1"/>
</dbReference>
<sequence length="156" mass="17715">MRWSAGCQPKTQNKKMRKKELDKYKKDIYIFLVKNCWGNPAFFVWFHTRPSSGRRIIQQKGVIPMVCATIKEGEECAFMTSRGCAYNGGCCHKIVEECDGCGRRVEFSSGWFCASSPDPSMKWRNGHCNLATHVSVKSESKKVKINPLKASKRGAR</sequence>